<dbReference type="PANTHER" id="PTHR30441:SF8">
    <property type="entry name" value="DUF748 DOMAIN-CONTAINING PROTEIN"/>
    <property type="match status" value="1"/>
</dbReference>
<keyword evidence="2" id="KW-1185">Reference proteome</keyword>
<dbReference type="RefSeq" id="WP_238751444.1">
    <property type="nucleotide sequence ID" value="NZ_CAKLPZ010000003.1"/>
</dbReference>
<name>A0ABM9B3A1_9BACT</name>
<dbReference type="Proteomes" id="UP000837803">
    <property type="component" value="Unassembled WGS sequence"/>
</dbReference>
<dbReference type="PANTHER" id="PTHR30441">
    <property type="entry name" value="DUF748 DOMAIN-CONTAINING PROTEIN"/>
    <property type="match status" value="1"/>
</dbReference>
<sequence>MRFLRRALFLIFLLALLPLLAIELFGDPIARRVVAALNERVQTRITVQEYDLSLLRAFPQLAVDLQGVQVEGSDGSALLEADHLACVLDLSSLLGTVRVTSIRLSDGKLQLFTDRDGNTNYQITHTSIGDQAAAGKAEGGAAGALFSLEAAQLDRITLVYQDARLQTDALLTIDEGILSGDFGSSQYTLEVDGTVGVGYFDQDGTRYLDGKALGLSGQLTVDHVTNSYRLTPLRIASRALEVEATGVLTLTDAGVTTNLRLSSTAGELEDVLSLLPPTYAATLGGLETDGRLSLQADITGAWTDRTYPRLTGTLDFRDGKLSSPRMNATAREVDLQATFDYVEGPGGGVQTIAVERLTGSFRGAPFDLRFRLEDLYDPVIAFSANGSLPLDVLPAFLPTATVTGADGLLHFTDLSLTGRYADMIEPRRAARLGSGGTLRADDIVFTLNEQTISLPSGTLELNDNEVAVTALQVVLDGTDVLLDGRGSNLIPVLFADSLNSRDAALRFEATLEGKSLDVAELLAVAGFGDSEITVDRTPTSTPEPTAQIRAQLTDLLHGTFEARVADWQWDAYRGATFRGQFVFLPGRLDVRGLTTAMGGEIGLDAITYFDQTIAVDARLTARGVDAREFFRQSADFGQEVLTSDHLTGTMNAKLLLDLHYDDAGELEYEDLGVLASIEILDGELRDFDLLENFAFALKSGDLERVRFTRLANVFEIRDRTVYIPAMFIQSSAINLTLSGTHTLDQYLDYYVKVNAGQVVTNKLSRHDNSLEVLPARNGLFNVYYTIRGPLESYGVESDKQSVKTNFRRSDYRRDRIRKALADRFRTPIALFDLQGEQDDVAD</sequence>
<evidence type="ECO:0000313" key="1">
    <source>
        <dbReference type="EMBL" id="CAH1001595.1"/>
    </source>
</evidence>
<organism evidence="1 2">
    <name type="scientific">Neolewinella maritima</name>
    <dbReference type="NCBI Taxonomy" id="1383882"/>
    <lineage>
        <taxon>Bacteria</taxon>
        <taxon>Pseudomonadati</taxon>
        <taxon>Bacteroidota</taxon>
        <taxon>Saprospiria</taxon>
        <taxon>Saprospirales</taxon>
        <taxon>Lewinellaceae</taxon>
        <taxon>Neolewinella</taxon>
    </lineage>
</organism>
<dbReference type="InterPro" id="IPR052894">
    <property type="entry name" value="AsmA-related"/>
</dbReference>
<accession>A0ABM9B3A1</accession>
<gene>
    <name evidence="1" type="ORF">LEM8419_02500</name>
</gene>
<evidence type="ECO:0008006" key="3">
    <source>
        <dbReference type="Google" id="ProtNLM"/>
    </source>
</evidence>
<reference evidence="1" key="1">
    <citation type="submission" date="2021-12" db="EMBL/GenBank/DDBJ databases">
        <authorList>
            <person name="Rodrigo-Torres L."/>
            <person name="Arahal R. D."/>
            <person name="Lucena T."/>
        </authorList>
    </citation>
    <scope>NUCLEOTIDE SEQUENCE</scope>
    <source>
        <strain evidence="1">CECT 8419</strain>
    </source>
</reference>
<dbReference type="EMBL" id="CAKLPZ010000003">
    <property type="protein sequence ID" value="CAH1001595.1"/>
    <property type="molecule type" value="Genomic_DNA"/>
</dbReference>
<comment type="caution">
    <text evidence="1">The sequence shown here is derived from an EMBL/GenBank/DDBJ whole genome shotgun (WGS) entry which is preliminary data.</text>
</comment>
<evidence type="ECO:0000313" key="2">
    <source>
        <dbReference type="Proteomes" id="UP000837803"/>
    </source>
</evidence>
<proteinExistence type="predicted"/>
<protein>
    <recommendedName>
        <fullName evidence="3">AsmA-like C-terminal domain-containing protein</fullName>
    </recommendedName>
</protein>